<gene>
    <name evidence="1" type="ORF">CR513_61444</name>
</gene>
<protein>
    <submittedName>
        <fullName evidence="1">Uncharacterized protein</fullName>
    </submittedName>
</protein>
<reference evidence="1" key="1">
    <citation type="submission" date="2018-05" db="EMBL/GenBank/DDBJ databases">
        <title>Draft genome of Mucuna pruriens seed.</title>
        <authorList>
            <person name="Nnadi N.E."/>
            <person name="Vos R."/>
            <person name="Hasami M.H."/>
            <person name="Devisetty U.K."/>
            <person name="Aguiy J.C."/>
        </authorList>
    </citation>
    <scope>NUCLEOTIDE SEQUENCE [LARGE SCALE GENOMIC DNA]</scope>
    <source>
        <strain evidence="1">JCA_2017</strain>
    </source>
</reference>
<name>A0A371E362_MUCPR</name>
<feature type="non-terminal residue" evidence="1">
    <location>
        <position position="1"/>
    </location>
</feature>
<proteinExistence type="predicted"/>
<keyword evidence="2" id="KW-1185">Reference proteome</keyword>
<comment type="caution">
    <text evidence="1">The sequence shown here is derived from an EMBL/GenBank/DDBJ whole genome shotgun (WGS) entry which is preliminary data.</text>
</comment>
<evidence type="ECO:0000313" key="2">
    <source>
        <dbReference type="Proteomes" id="UP000257109"/>
    </source>
</evidence>
<organism evidence="1 2">
    <name type="scientific">Mucuna pruriens</name>
    <name type="common">Velvet bean</name>
    <name type="synonym">Dolichos pruriens</name>
    <dbReference type="NCBI Taxonomy" id="157652"/>
    <lineage>
        <taxon>Eukaryota</taxon>
        <taxon>Viridiplantae</taxon>
        <taxon>Streptophyta</taxon>
        <taxon>Embryophyta</taxon>
        <taxon>Tracheophyta</taxon>
        <taxon>Spermatophyta</taxon>
        <taxon>Magnoliopsida</taxon>
        <taxon>eudicotyledons</taxon>
        <taxon>Gunneridae</taxon>
        <taxon>Pentapetalae</taxon>
        <taxon>rosids</taxon>
        <taxon>fabids</taxon>
        <taxon>Fabales</taxon>
        <taxon>Fabaceae</taxon>
        <taxon>Papilionoideae</taxon>
        <taxon>50 kb inversion clade</taxon>
        <taxon>NPAAA clade</taxon>
        <taxon>indigoferoid/millettioid clade</taxon>
        <taxon>Phaseoleae</taxon>
        <taxon>Mucuna</taxon>
    </lineage>
</organism>
<evidence type="ECO:0000313" key="1">
    <source>
        <dbReference type="EMBL" id="RDX60417.1"/>
    </source>
</evidence>
<sequence length="113" mass="13024">MQKEVRRQLEVVKATTGRIEQTPSPYFGDNPLARKLIEPLSPPPYFKKLLVDPFDSMQDPHTYLQAFQKRAHVMVLQPTLQNHPFFQQPSNTLCIIVRGQQSQAVGGDRPFRH</sequence>
<accession>A0A371E362</accession>
<dbReference type="EMBL" id="QJKJ01016885">
    <property type="protein sequence ID" value="RDX60417.1"/>
    <property type="molecule type" value="Genomic_DNA"/>
</dbReference>
<dbReference type="Proteomes" id="UP000257109">
    <property type="component" value="Unassembled WGS sequence"/>
</dbReference>
<dbReference type="AlphaFoldDB" id="A0A371E362"/>